<evidence type="ECO:0000256" key="11">
    <source>
        <dbReference type="RuleBase" id="RU003313"/>
    </source>
</evidence>
<feature type="binding site" evidence="10">
    <location>
        <position position="454"/>
    </location>
    <ligand>
        <name>(6S)-5-formyl-5,6,7,8-tetrahydrofolate</name>
        <dbReference type="ChEBI" id="CHEBI:57457"/>
    </ligand>
</feature>
<feature type="binding site" evidence="10">
    <location>
        <begin position="226"/>
        <end position="231"/>
    </location>
    <ligand>
        <name>GTP</name>
        <dbReference type="ChEBI" id="CHEBI:37565"/>
    </ligand>
</feature>
<dbReference type="PROSITE" id="PS51709">
    <property type="entry name" value="G_TRME"/>
    <property type="match status" value="1"/>
</dbReference>
<evidence type="ECO:0000256" key="10">
    <source>
        <dbReference type="HAMAP-Rule" id="MF_00379"/>
    </source>
</evidence>
<keyword evidence="5 10" id="KW-0547">Nucleotide-binding</keyword>
<evidence type="ECO:0000256" key="7">
    <source>
        <dbReference type="ARBA" id="ARBA00022842"/>
    </source>
</evidence>
<protein>
    <recommendedName>
        <fullName evidence="10">tRNA modification GTPase MnmE</fullName>
        <ecNumber evidence="10">3.6.-.-</ecNumber>
    </recommendedName>
</protein>
<dbReference type="EC" id="3.6.-.-" evidence="10"/>
<sequence length="454" mass="50082">MNHSDTIVAPATPSGRGSIGILRVSGHQAAEVARQVLGKVPQARYADYLLFFDKDGGVMDRGIALWFPAPHSFTGEDVLELQGHGGPIILDLLLKRILLVPGLRMAYPGEFSERAFLNEKLDLTQAEAIADLINASSEEAARAAVCSLQGAFSARVKILVEKLTHLRVYIEAMLDFPDDEIDKTSHNHISSQLNHIIFTLEEVRNTAYLGSLLRDGKKVVIAGKSNAGKSSLFNRICGRTSAIVTDIEGTTRDILHEYIYIDGMPLHIIDTAGLRKTRDKIENIGIELAFQEMQKADHVLFVVDSATTTSINLSEIFVDFIDKLQKIPPFTIIRNKSDITHEAPGVIQAPESVVICLSVHTGEGVEHLMTHLRAIVRDHEEIEGVFLARRRHVQALELAARYLQDGKNNILSECTSELLAEDLRLAQLVLSEITGEFSSTELLDSIFSSFCIGK</sequence>
<evidence type="ECO:0000256" key="5">
    <source>
        <dbReference type="ARBA" id="ARBA00022741"/>
    </source>
</evidence>
<dbReference type="AlphaFoldDB" id="A0A451DD96"/>
<dbReference type="GO" id="GO:0002098">
    <property type="term" value="P:tRNA wobble uridine modification"/>
    <property type="evidence" value="ECO:0007669"/>
    <property type="project" value="TreeGrafter"/>
</dbReference>
<dbReference type="Gene3D" id="3.30.1360.120">
    <property type="entry name" value="Probable tRNA modification gtpase trme, domain 1"/>
    <property type="match status" value="1"/>
</dbReference>
<dbReference type="Gene3D" id="3.40.50.300">
    <property type="entry name" value="P-loop containing nucleotide triphosphate hydrolases"/>
    <property type="match status" value="1"/>
</dbReference>
<feature type="binding site" evidence="10">
    <location>
        <position position="247"/>
    </location>
    <ligand>
        <name>K(+)</name>
        <dbReference type="ChEBI" id="CHEBI:29103"/>
    </ligand>
</feature>
<evidence type="ECO:0000256" key="3">
    <source>
        <dbReference type="ARBA" id="ARBA00022694"/>
    </source>
</evidence>
<comment type="cofactor">
    <cofactor evidence="10">
        <name>K(+)</name>
        <dbReference type="ChEBI" id="CHEBI:29103"/>
    </cofactor>
    <text evidence="10">Binds 1 potassium ion per subunit.</text>
</comment>
<dbReference type="InterPro" id="IPR005225">
    <property type="entry name" value="Small_GTP-bd"/>
</dbReference>
<dbReference type="InterPro" id="IPR027266">
    <property type="entry name" value="TrmE/GcvT-like"/>
</dbReference>
<comment type="function">
    <text evidence="10">Exhibits a very high intrinsic GTPase hydrolysis rate. Involved in the addition of a carboxymethylaminomethyl (cmnm) group at the wobble position (U34) of certain tRNAs, forming tRNA-cmnm(5)s(2)U34.</text>
</comment>
<dbReference type="NCBIfam" id="TIGR00450">
    <property type="entry name" value="mnmE_trmE_thdF"/>
    <property type="match status" value="1"/>
</dbReference>
<keyword evidence="9 10" id="KW-0342">GTP-binding</keyword>
<dbReference type="EMBL" id="LR217720">
    <property type="protein sequence ID" value="VFP84450.1"/>
    <property type="molecule type" value="Genomic_DNA"/>
</dbReference>
<dbReference type="NCBIfam" id="TIGR00231">
    <property type="entry name" value="small_GTP"/>
    <property type="match status" value="1"/>
</dbReference>
<feature type="binding site" evidence="10">
    <location>
        <position position="250"/>
    </location>
    <ligand>
        <name>K(+)</name>
        <dbReference type="ChEBI" id="CHEBI:29103"/>
    </ligand>
</feature>
<evidence type="ECO:0000256" key="2">
    <source>
        <dbReference type="ARBA" id="ARBA00022490"/>
    </source>
</evidence>
<dbReference type="GO" id="GO:0005525">
    <property type="term" value="F:GTP binding"/>
    <property type="evidence" value="ECO:0007669"/>
    <property type="project" value="UniProtKB-UniRule"/>
</dbReference>
<keyword evidence="2 10" id="KW-0963">Cytoplasm</keyword>
<dbReference type="CDD" id="cd04164">
    <property type="entry name" value="trmE"/>
    <property type="match status" value="1"/>
</dbReference>
<evidence type="ECO:0000313" key="14">
    <source>
        <dbReference type="Proteomes" id="UP000294418"/>
    </source>
</evidence>
<evidence type="ECO:0000256" key="6">
    <source>
        <dbReference type="ARBA" id="ARBA00022801"/>
    </source>
</evidence>
<feature type="binding site" evidence="10">
    <location>
        <position position="251"/>
    </location>
    <ligand>
        <name>Mg(2+)</name>
        <dbReference type="ChEBI" id="CHEBI:18420"/>
    </ligand>
</feature>
<dbReference type="HAMAP" id="MF_00379">
    <property type="entry name" value="GTPase_MnmE"/>
    <property type="match status" value="1"/>
</dbReference>
<dbReference type="SUPFAM" id="SSF116878">
    <property type="entry name" value="TrmE connector domain"/>
    <property type="match status" value="1"/>
</dbReference>
<reference evidence="13 14" key="1">
    <citation type="submission" date="2019-02" db="EMBL/GenBank/DDBJ databases">
        <authorList>
            <person name="Manzano-Marin A."/>
            <person name="Manzano-Marin A."/>
        </authorList>
    </citation>
    <scope>NUCLEOTIDE SEQUENCE [LARGE SCALE GENOMIC DNA]</scope>
    <source>
        <strain evidence="13 14">ErCilaricifoliae</strain>
    </source>
</reference>
<accession>A0A451DD96</accession>
<dbReference type="PANTHER" id="PTHR42714:SF2">
    <property type="entry name" value="TRNA MODIFICATION GTPASE GTPBP3, MITOCHONDRIAL"/>
    <property type="match status" value="1"/>
</dbReference>
<comment type="caution">
    <text evidence="10">Lacks conserved residue(s) required for the propagation of feature annotation.</text>
</comment>
<dbReference type="NCBIfam" id="NF003661">
    <property type="entry name" value="PRK05291.1-3"/>
    <property type="match status" value="1"/>
</dbReference>
<feature type="binding site" evidence="10">
    <location>
        <position position="230"/>
    </location>
    <ligand>
        <name>Mg(2+)</name>
        <dbReference type="ChEBI" id="CHEBI:18420"/>
    </ligand>
</feature>
<feature type="binding site" evidence="10">
    <location>
        <position position="226"/>
    </location>
    <ligand>
        <name>K(+)</name>
        <dbReference type="ChEBI" id="CHEBI:29103"/>
    </ligand>
</feature>
<dbReference type="InterPro" id="IPR006073">
    <property type="entry name" value="GTP-bd"/>
</dbReference>
<dbReference type="GO" id="GO:0005829">
    <property type="term" value="C:cytosol"/>
    <property type="evidence" value="ECO:0007669"/>
    <property type="project" value="TreeGrafter"/>
</dbReference>
<dbReference type="GO" id="GO:0046872">
    <property type="term" value="F:metal ion binding"/>
    <property type="evidence" value="ECO:0007669"/>
    <property type="project" value="UniProtKB-KW"/>
</dbReference>
<comment type="subunit">
    <text evidence="10">Homodimer. Heterotetramer of two MnmE and two MnmG subunits.</text>
</comment>
<dbReference type="GO" id="GO:0003924">
    <property type="term" value="F:GTPase activity"/>
    <property type="evidence" value="ECO:0007669"/>
    <property type="project" value="UniProtKB-UniRule"/>
</dbReference>
<dbReference type="InterPro" id="IPR004520">
    <property type="entry name" value="GTPase_MnmE"/>
</dbReference>
<feature type="binding site" evidence="10">
    <location>
        <begin position="270"/>
        <end position="273"/>
    </location>
    <ligand>
        <name>GTP</name>
        <dbReference type="ChEBI" id="CHEBI:37565"/>
    </ligand>
</feature>
<dbReference type="Gene3D" id="1.20.120.430">
    <property type="entry name" value="tRNA modification GTPase MnmE domain 2"/>
    <property type="match status" value="1"/>
</dbReference>
<feature type="binding site" evidence="10">
    <location>
        <position position="245"/>
    </location>
    <ligand>
        <name>K(+)</name>
        <dbReference type="ChEBI" id="CHEBI:29103"/>
    </ligand>
</feature>
<dbReference type="Proteomes" id="UP000294418">
    <property type="component" value="Chromosome"/>
</dbReference>
<feature type="binding site" evidence="10">
    <location>
        <position position="80"/>
    </location>
    <ligand>
        <name>(6S)-5-formyl-5,6,7,8-tetrahydrofolate</name>
        <dbReference type="ChEBI" id="CHEBI:57457"/>
    </ligand>
</feature>
<feature type="binding site" evidence="10">
    <location>
        <position position="120"/>
    </location>
    <ligand>
        <name>(6S)-5-formyl-5,6,7,8-tetrahydrofolate</name>
        <dbReference type="ChEBI" id="CHEBI:57457"/>
    </ligand>
</feature>
<name>A0A451DD96_9GAMM</name>
<evidence type="ECO:0000256" key="1">
    <source>
        <dbReference type="ARBA" id="ARBA00011043"/>
    </source>
</evidence>
<organism evidence="13 14">
    <name type="scientific">Candidatus Erwinia haradaeae</name>
    <dbReference type="NCBI Taxonomy" id="1922217"/>
    <lineage>
        <taxon>Bacteria</taxon>
        <taxon>Pseudomonadati</taxon>
        <taxon>Pseudomonadota</taxon>
        <taxon>Gammaproteobacteria</taxon>
        <taxon>Enterobacterales</taxon>
        <taxon>Erwiniaceae</taxon>
        <taxon>Erwinia</taxon>
    </lineage>
</organism>
<feature type="binding site" evidence="10">
    <location>
        <position position="23"/>
    </location>
    <ligand>
        <name>(6S)-5-formyl-5,6,7,8-tetrahydrofolate</name>
        <dbReference type="ChEBI" id="CHEBI:57457"/>
    </ligand>
</feature>
<keyword evidence="7 10" id="KW-0460">Magnesium</keyword>
<evidence type="ECO:0000256" key="9">
    <source>
        <dbReference type="ARBA" id="ARBA00023134"/>
    </source>
</evidence>
<dbReference type="InterPro" id="IPR018948">
    <property type="entry name" value="GTP-bd_TrmE_N"/>
</dbReference>
<feature type="binding site" evidence="10">
    <location>
        <begin position="245"/>
        <end position="251"/>
    </location>
    <ligand>
        <name>GTP</name>
        <dbReference type="ChEBI" id="CHEBI:37565"/>
    </ligand>
</feature>
<dbReference type="Pfam" id="PF01926">
    <property type="entry name" value="MMR_HSR1"/>
    <property type="match status" value="1"/>
</dbReference>
<comment type="subcellular location">
    <subcellularLocation>
        <location evidence="10">Cytoplasm</location>
    </subcellularLocation>
</comment>
<feature type="domain" description="TrmE-type G" evidence="12">
    <location>
        <begin position="216"/>
        <end position="377"/>
    </location>
</feature>
<keyword evidence="4 10" id="KW-0479">Metal-binding</keyword>
<dbReference type="FunFam" id="3.30.1360.120:FF:000001">
    <property type="entry name" value="tRNA modification GTPase MnmE"/>
    <property type="match status" value="1"/>
</dbReference>
<comment type="similarity">
    <text evidence="1 10 11">Belongs to the TRAFAC class TrmE-Era-EngA-EngB-Septin-like GTPase superfamily. TrmE GTPase family.</text>
</comment>
<dbReference type="Pfam" id="PF10396">
    <property type="entry name" value="TrmE_N"/>
    <property type="match status" value="1"/>
</dbReference>
<dbReference type="InterPro" id="IPR027368">
    <property type="entry name" value="MnmE_dom2"/>
</dbReference>
<dbReference type="InterPro" id="IPR025867">
    <property type="entry name" value="MnmE_helical"/>
</dbReference>
<evidence type="ECO:0000256" key="4">
    <source>
        <dbReference type="ARBA" id="ARBA00022723"/>
    </source>
</evidence>
<dbReference type="GO" id="GO:0030488">
    <property type="term" value="P:tRNA methylation"/>
    <property type="evidence" value="ECO:0007669"/>
    <property type="project" value="TreeGrafter"/>
</dbReference>
<dbReference type="RefSeq" id="WP_157989911.1">
    <property type="nucleotide sequence ID" value="NZ_LR217720.1"/>
</dbReference>
<evidence type="ECO:0000256" key="8">
    <source>
        <dbReference type="ARBA" id="ARBA00022958"/>
    </source>
</evidence>
<keyword evidence="6 10" id="KW-0378">Hydrolase</keyword>
<proteinExistence type="inferred from homology"/>
<dbReference type="OrthoDB" id="9805918at2"/>
<keyword evidence="8 10" id="KW-0630">Potassium</keyword>
<keyword evidence="3 10" id="KW-0819">tRNA processing</keyword>
<dbReference type="Pfam" id="PF12631">
    <property type="entry name" value="MnmE_helical"/>
    <property type="match status" value="1"/>
</dbReference>
<dbReference type="CDD" id="cd14858">
    <property type="entry name" value="TrmE_N"/>
    <property type="match status" value="1"/>
</dbReference>
<evidence type="ECO:0000313" key="13">
    <source>
        <dbReference type="EMBL" id="VFP84450.1"/>
    </source>
</evidence>
<gene>
    <name evidence="10 13" type="primary">mnmE</name>
    <name evidence="10" type="synonym">trmE</name>
    <name evidence="13" type="ORF">ERCILAFE3058_541</name>
</gene>
<dbReference type="SUPFAM" id="SSF52540">
    <property type="entry name" value="P-loop containing nucleoside triphosphate hydrolases"/>
    <property type="match status" value="1"/>
</dbReference>
<dbReference type="PANTHER" id="PTHR42714">
    <property type="entry name" value="TRNA MODIFICATION GTPASE GTPBP3"/>
    <property type="match status" value="1"/>
</dbReference>
<dbReference type="InterPro" id="IPR027417">
    <property type="entry name" value="P-loop_NTPase"/>
</dbReference>
<dbReference type="InterPro" id="IPR031168">
    <property type="entry name" value="G_TrmE"/>
</dbReference>
<evidence type="ECO:0000259" key="12">
    <source>
        <dbReference type="PROSITE" id="PS51709"/>
    </source>
</evidence>